<name>Q07IR9_RHOP5</name>
<comment type="cofactor">
    <cofactor evidence="1 7">
        <name>Mg(2+)</name>
        <dbReference type="ChEBI" id="CHEBI:18420"/>
    </cofactor>
</comment>
<protein>
    <submittedName>
        <fullName evidence="8">3-deoxy-D-manno-octulosonate 8-phosphate phosphatase, YrbI family</fullName>
    </submittedName>
</protein>
<dbReference type="PANTHER" id="PTHR21485:SF3">
    <property type="entry name" value="N-ACYLNEURAMINATE CYTIDYLYLTRANSFERASE"/>
    <property type="match status" value="1"/>
</dbReference>
<evidence type="ECO:0000256" key="7">
    <source>
        <dbReference type="PIRSR" id="PIRSR006118-2"/>
    </source>
</evidence>
<evidence type="ECO:0000256" key="4">
    <source>
        <dbReference type="ARBA" id="ARBA00022723"/>
    </source>
</evidence>
<accession>Q07IR9</accession>
<organism evidence="8">
    <name type="scientific">Rhodopseudomonas palustris (strain BisA53)</name>
    <dbReference type="NCBI Taxonomy" id="316055"/>
    <lineage>
        <taxon>Bacteria</taxon>
        <taxon>Pseudomonadati</taxon>
        <taxon>Pseudomonadota</taxon>
        <taxon>Alphaproteobacteria</taxon>
        <taxon>Hyphomicrobiales</taxon>
        <taxon>Nitrobacteraceae</taxon>
        <taxon>Rhodopseudomonas</taxon>
    </lineage>
</organism>
<evidence type="ECO:0000256" key="2">
    <source>
        <dbReference type="ARBA" id="ARBA00005893"/>
    </source>
</evidence>
<keyword evidence="5" id="KW-0378">Hydrolase</keyword>
<dbReference type="HOGENOM" id="CLU_106694_0_1_5"/>
<dbReference type="Gene3D" id="3.40.50.1000">
    <property type="entry name" value="HAD superfamily/HAD-like"/>
    <property type="match status" value="1"/>
</dbReference>
<sequence length="174" mass="18912">MVLSDHDLAERIRTLRLMIFDFDGVFTDNSVYVFEDGREAVRCSRFDGIGLRRLERSGVTPFILSTEVNVVVGARAKKLQLQCLQGVENKLQALGSITARFGVTFAETGYVGNDINDKPCLKKVGLPIVVADAHDQVRGLAGYVTARSGGNGAVREVCDLVADVRGTSAAYEDE</sequence>
<dbReference type="GO" id="GO:0016788">
    <property type="term" value="F:hydrolase activity, acting on ester bonds"/>
    <property type="evidence" value="ECO:0007669"/>
    <property type="project" value="InterPro"/>
</dbReference>
<reference evidence="8" key="1">
    <citation type="submission" date="2006-09" db="EMBL/GenBank/DDBJ databases">
        <title>Complete sequence of Rhodopseudomonas palustris BisA53.</title>
        <authorList>
            <consortium name="US DOE Joint Genome Institute"/>
            <person name="Copeland A."/>
            <person name="Lucas S."/>
            <person name="Lapidus A."/>
            <person name="Barry K."/>
            <person name="Detter J.C."/>
            <person name="Glavina del Rio T."/>
            <person name="Hammon N."/>
            <person name="Israni S."/>
            <person name="Dalin E."/>
            <person name="Tice H."/>
            <person name="Pitluck S."/>
            <person name="Chain P."/>
            <person name="Malfatti S."/>
            <person name="Shin M."/>
            <person name="Vergez L."/>
            <person name="Schmutz J."/>
            <person name="Larimer F."/>
            <person name="Land M."/>
            <person name="Hauser L."/>
            <person name="Pelletier D.A."/>
            <person name="Kyrpides N."/>
            <person name="Kim E."/>
            <person name="Harwood C.S."/>
            <person name="Oda Y."/>
            <person name="Richardson P."/>
        </authorList>
    </citation>
    <scope>NUCLEOTIDE SEQUENCE [LARGE SCALE GENOMIC DNA]</scope>
    <source>
        <strain evidence="8">BisA53</strain>
    </source>
</reference>
<dbReference type="SFLD" id="SFLDG01138">
    <property type="entry name" value="C1.6.2:_Deoxy-d-mannose-octulo"/>
    <property type="match status" value="1"/>
</dbReference>
<keyword evidence="6 7" id="KW-0460">Magnesium</keyword>
<comment type="similarity">
    <text evidence="2">Belongs to the KdsC family.</text>
</comment>
<dbReference type="KEGG" id="rpe:RPE_4240"/>
<dbReference type="NCBIfam" id="TIGR01670">
    <property type="entry name" value="KdsC-phosphatas"/>
    <property type="match status" value="1"/>
</dbReference>
<dbReference type="PIRSF" id="PIRSF006118">
    <property type="entry name" value="KDO8-P_Ptase"/>
    <property type="match status" value="1"/>
</dbReference>
<gene>
    <name evidence="8" type="ordered locus">RPE_4240</name>
</gene>
<dbReference type="InterPro" id="IPR023214">
    <property type="entry name" value="HAD_sf"/>
</dbReference>
<dbReference type="EMBL" id="CP000463">
    <property type="protein sequence ID" value="ABJ08165.1"/>
    <property type="molecule type" value="Genomic_DNA"/>
</dbReference>
<dbReference type="GO" id="GO:0046872">
    <property type="term" value="F:metal ion binding"/>
    <property type="evidence" value="ECO:0007669"/>
    <property type="project" value="UniProtKB-KW"/>
</dbReference>
<dbReference type="SUPFAM" id="SSF56784">
    <property type="entry name" value="HAD-like"/>
    <property type="match status" value="1"/>
</dbReference>
<dbReference type="GO" id="GO:0008781">
    <property type="term" value="F:N-acylneuraminate cytidylyltransferase activity"/>
    <property type="evidence" value="ECO:0007669"/>
    <property type="project" value="TreeGrafter"/>
</dbReference>
<evidence type="ECO:0000313" key="8">
    <source>
        <dbReference type="EMBL" id="ABJ08165.1"/>
    </source>
</evidence>
<dbReference type="Pfam" id="PF08282">
    <property type="entry name" value="Hydrolase_3"/>
    <property type="match status" value="1"/>
</dbReference>
<dbReference type="OrthoDB" id="9805604at2"/>
<feature type="binding site" evidence="7">
    <location>
        <position position="23"/>
    </location>
    <ligand>
        <name>substrate</name>
    </ligand>
</feature>
<keyword evidence="4 7" id="KW-0479">Metal-binding</keyword>
<proteinExistence type="inferred from homology"/>
<dbReference type="InterPro" id="IPR050793">
    <property type="entry name" value="CMP-NeuNAc_synthase"/>
</dbReference>
<evidence type="ECO:0000256" key="5">
    <source>
        <dbReference type="ARBA" id="ARBA00022801"/>
    </source>
</evidence>
<dbReference type="eggNOG" id="COG1778">
    <property type="taxonomic scope" value="Bacteria"/>
</dbReference>
<evidence type="ECO:0000256" key="3">
    <source>
        <dbReference type="ARBA" id="ARBA00011881"/>
    </source>
</evidence>
<dbReference type="InterPro" id="IPR010023">
    <property type="entry name" value="KdsC_fam"/>
</dbReference>
<dbReference type="InterPro" id="IPR036412">
    <property type="entry name" value="HAD-like_sf"/>
</dbReference>
<dbReference type="AlphaFoldDB" id="Q07IR9"/>
<dbReference type="STRING" id="316055.RPE_4240"/>
<evidence type="ECO:0000256" key="1">
    <source>
        <dbReference type="ARBA" id="ARBA00001946"/>
    </source>
</evidence>
<dbReference type="SFLD" id="SFLDS00003">
    <property type="entry name" value="Haloacid_Dehalogenase"/>
    <property type="match status" value="1"/>
</dbReference>
<comment type="subunit">
    <text evidence="3">Homotetramer.</text>
</comment>
<evidence type="ECO:0000256" key="6">
    <source>
        <dbReference type="ARBA" id="ARBA00022842"/>
    </source>
</evidence>
<dbReference type="PANTHER" id="PTHR21485">
    <property type="entry name" value="HAD SUPERFAMILY MEMBERS CMAS AND KDSC"/>
    <property type="match status" value="1"/>
</dbReference>
<feature type="binding site" evidence="7">
    <location>
        <position position="21"/>
    </location>
    <ligand>
        <name>Mg(2+)</name>
        <dbReference type="ChEBI" id="CHEBI:18420"/>
    </ligand>
</feature>
<dbReference type="SFLD" id="SFLDG01136">
    <property type="entry name" value="C1.6:_Phosphoserine_Phosphatas"/>
    <property type="match status" value="1"/>
</dbReference>